<gene>
    <name evidence="2" type="ORF">C0184_04555</name>
</gene>
<evidence type="ECO:0000313" key="2">
    <source>
        <dbReference type="EMBL" id="PMP83924.1"/>
    </source>
</evidence>
<dbReference type="InterPro" id="IPR029068">
    <property type="entry name" value="Glyas_Bleomycin-R_OHBP_Dase"/>
</dbReference>
<feature type="non-terminal residue" evidence="2">
    <location>
        <position position="37"/>
    </location>
</feature>
<dbReference type="GO" id="GO:0051213">
    <property type="term" value="F:dioxygenase activity"/>
    <property type="evidence" value="ECO:0007669"/>
    <property type="project" value="UniProtKB-KW"/>
</dbReference>
<keyword evidence="2" id="KW-0223">Dioxygenase</keyword>
<sequence>MSLDDPLDLLGIDYVEFYVSNARQAAHFYRTTLGLRP</sequence>
<feature type="domain" description="VOC" evidence="1">
    <location>
        <begin position="11"/>
        <end position="37"/>
    </location>
</feature>
<protein>
    <submittedName>
        <fullName evidence="2">4-hydroxyphenylpyruvate dioxygenase</fullName>
    </submittedName>
</protein>
<keyword evidence="2" id="KW-0560">Oxidoreductase</keyword>
<accession>A0A2J6X967</accession>
<dbReference type="PROSITE" id="PS51819">
    <property type="entry name" value="VOC"/>
    <property type="match status" value="1"/>
</dbReference>
<evidence type="ECO:0000313" key="3">
    <source>
        <dbReference type="Proteomes" id="UP000243376"/>
    </source>
</evidence>
<name>A0A2J6X967_9CHLR</name>
<proteinExistence type="predicted"/>
<dbReference type="EMBL" id="PNIQ01000301">
    <property type="protein sequence ID" value="PMP83924.1"/>
    <property type="molecule type" value="Genomic_DNA"/>
</dbReference>
<dbReference type="Gene3D" id="3.10.180.10">
    <property type="entry name" value="2,3-Dihydroxybiphenyl 1,2-Dioxygenase, domain 1"/>
    <property type="match status" value="1"/>
</dbReference>
<comment type="caution">
    <text evidence="2">The sequence shown here is derived from an EMBL/GenBank/DDBJ whole genome shotgun (WGS) entry which is preliminary data.</text>
</comment>
<evidence type="ECO:0000259" key="1">
    <source>
        <dbReference type="PROSITE" id="PS51819"/>
    </source>
</evidence>
<dbReference type="Proteomes" id="UP000243376">
    <property type="component" value="Unassembled WGS sequence"/>
</dbReference>
<dbReference type="SUPFAM" id="SSF54593">
    <property type="entry name" value="Glyoxalase/Bleomycin resistance protein/Dihydroxybiphenyl dioxygenase"/>
    <property type="match status" value="1"/>
</dbReference>
<organism evidence="2 3">
    <name type="scientific">Chloroflexus aggregans</name>
    <dbReference type="NCBI Taxonomy" id="152260"/>
    <lineage>
        <taxon>Bacteria</taxon>
        <taxon>Bacillati</taxon>
        <taxon>Chloroflexota</taxon>
        <taxon>Chloroflexia</taxon>
        <taxon>Chloroflexales</taxon>
        <taxon>Chloroflexineae</taxon>
        <taxon>Chloroflexaceae</taxon>
        <taxon>Chloroflexus</taxon>
    </lineage>
</organism>
<keyword evidence="2" id="KW-0670">Pyruvate</keyword>
<dbReference type="AlphaFoldDB" id="A0A2J6X967"/>
<dbReference type="InterPro" id="IPR037523">
    <property type="entry name" value="VOC_core"/>
</dbReference>
<reference evidence="2 3" key="1">
    <citation type="submission" date="2018-01" db="EMBL/GenBank/DDBJ databases">
        <title>Metagenomic assembled genomes from two thermal pools in the Uzon Caldera, Kamchatka, Russia.</title>
        <authorList>
            <person name="Wilkins L."/>
            <person name="Ettinger C."/>
        </authorList>
    </citation>
    <scope>NUCLEOTIDE SEQUENCE [LARGE SCALE GENOMIC DNA]</scope>
    <source>
        <strain evidence="2">ZAV-02</strain>
    </source>
</reference>